<feature type="binding site" evidence="7">
    <location>
        <begin position="387"/>
        <end position="388"/>
    </location>
    <ligand>
        <name>ATP</name>
        <dbReference type="ChEBI" id="CHEBI:30616"/>
    </ligand>
</feature>
<comment type="domain">
    <text evidence="7">Contains a pseudokinase domain. The protein kinase domain is predicted to be catalytically inactive because some of the residues important for catalytic activity are substituted and it lacks the equivalent of the binding site for a peptide substrate. However, it has retained an ATP-binding site and ATP-binding is required for mRNA degradation, stimulating the activity of the PAN2 nuclease in vitro. The nucleotide-binding site is juxtaposed to the RNase active site of PAN2 in the complex and may actually bind nucleosides of a poly(A) RNA rather than ATP, feeding the poly(A)-tail to the active site of the deadenylase and thus increasing the efficiency with which this distributive enzyme degrades oligo(A) RNAs.</text>
</comment>
<protein>
    <recommendedName>
        <fullName evidence="7">PAN2-PAN3 deadenylation complex subunit PAN3</fullName>
    </recommendedName>
    <alternativeName>
        <fullName evidence="7">PAB1P-dependent poly(A)-specific ribonuclease</fullName>
    </alternativeName>
    <alternativeName>
        <fullName evidence="7">Poly(A)-nuclease deadenylation complex subunit 3</fullName>
        <shortName evidence="7">PAN deadenylation complex subunit 3</shortName>
    </alternativeName>
</protein>
<evidence type="ECO:0000256" key="1">
    <source>
        <dbReference type="ARBA" id="ARBA00004496"/>
    </source>
</evidence>
<evidence type="ECO:0000256" key="9">
    <source>
        <dbReference type="SAM" id="MobiDB-lite"/>
    </source>
</evidence>
<feature type="region of interest" description="Disordered" evidence="9">
    <location>
        <begin position="86"/>
        <end position="106"/>
    </location>
</feature>
<evidence type="ECO:0000256" key="4">
    <source>
        <dbReference type="ARBA" id="ARBA00022741"/>
    </source>
</evidence>
<feature type="binding site" evidence="7">
    <location>
        <position position="257"/>
    </location>
    <ligand>
        <name>ATP</name>
        <dbReference type="ChEBI" id="CHEBI:30616"/>
    </ligand>
</feature>
<comment type="similarity">
    <text evidence="7">Belongs to the protein kinase superfamily. PAN3 family.</text>
</comment>
<evidence type="ECO:0000256" key="7">
    <source>
        <dbReference type="HAMAP-Rule" id="MF_03181"/>
    </source>
</evidence>
<dbReference type="GO" id="GO:0008143">
    <property type="term" value="F:poly(A) binding"/>
    <property type="evidence" value="ECO:0007669"/>
    <property type="project" value="TreeGrafter"/>
</dbReference>
<evidence type="ECO:0000256" key="8">
    <source>
        <dbReference type="PROSITE-ProRule" id="PRU00723"/>
    </source>
</evidence>
<dbReference type="InterPro" id="IPR000719">
    <property type="entry name" value="Prot_kinase_dom"/>
</dbReference>
<dbReference type="PANTHER" id="PTHR12272:SF11">
    <property type="entry name" value="PAN2-PAN3 DEADENYLATION COMPLEX SUBUNIT PAN3"/>
    <property type="match status" value="1"/>
</dbReference>
<dbReference type="Gene3D" id="1.20.5.5160">
    <property type="match status" value="1"/>
</dbReference>
<evidence type="ECO:0000313" key="12">
    <source>
        <dbReference type="EMBL" id="KAF7420837.1"/>
    </source>
</evidence>
<comment type="caution">
    <text evidence="7">Lacks conserved residue(s) required for the propagation of feature annotation.</text>
</comment>
<keyword evidence="13" id="KW-1185">Reference proteome</keyword>
<dbReference type="GO" id="GO:0008270">
    <property type="term" value="F:zinc ion binding"/>
    <property type="evidence" value="ECO:0007669"/>
    <property type="project" value="UniProtKB-KW"/>
</dbReference>
<feature type="region of interest" description="Disordered" evidence="9">
    <location>
        <begin position="1"/>
        <end position="35"/>
    </location>
</feature>
<feature type="compositionally biased region" description="Basic and acidic residues" evidence="9">
    <location>
        <begin position="22"/>
        <end position="34"/>
    </location>
</feature>
<dbReference type="InterPro" id="IPR030844">
    <property type="entry name" value="PAN3"/>
</dbReference>
<gene>
    <name evidence="7 12" type="primary">PAN3</name>
    <name evidence="12" type="ORF">PC9H_011355</name>
</gene>
<dbReference type="Proteomes" id="UP000623687">
    <property type="component" value="Unassembled WGS sequence"/>
</dbReference>
<comment type="domain">
    <text evidence="7">The N-terminal zinc finger binds to poly(A) RNA.</text>
</comment>
<dbReference type="RefSeq" id="XP_036626695.1">
    <property type="nucleotide sequence ID" value="XM_036780840.1"/>
</dbReference>
<evidence type="ECO:0000256" key="5">
    <source>
        <dbReference type="ARBA" id="ARBA00022840"/>
    </source>
</evidence>
<dbReference type="OrthoDB" id="204958at2759"/>
<keyword evidence="8" id="KW-0862">Zinc</keyword>
<evidence type="ECO:0000259" key="10">
    <source>
        <dbReference type="PROSITE" id="PS50011"/>
    </source>
</evidence>
<feature type="coiled-coil region" evidence="7">
    <location>
        <begin position="487"/>
        <end position="525"/>
    </location>
</feature>
<comment type="subunit">
    <text evidence="7">Homodimer. Forms a heterotrimer with a catalytic subunit PAN2 to form the poly(A)-nuclease (PAN) deadenylation complex. Interacts (via PAM-2 motif) with poly(A)-binding protein PAB1 (via PABC domain), conferring substrate specificity of the enzyme complex.</text>
</comment>
<keyword evidence="8" id="KW-0479">Metal-binding</keyword>
<comment type="caution">
    <text evidence="12">The sequence shown here is derived from an EMBL/GenBank/DDBJ whole genome shotgun (WGS) entry which is preliminary data.</text>
</comment>
<name>A0A8H7DQG7_PLEOS</name>
<evidence type="ECO:0000313" key="13">
    <source>
        <dbReference type="Proteomes" id="UP000623687"/>
    </source>
</evidence>
<dbReference type="GO" id="GO:0004672">
    <property type="term" value="F:protein kinase activity"/>
    <property type="evidence" value="ECO:0007669"/>
    <property type="project" value="InterPro"/>
</dbReference>
<feature type="domain" description="Protein kinase" evidence="10">
    <location>
        <begin position="228"/>
        <end position="546"/>
    </location>
</feature>
<dbReference type="HAMAP" id="MF_03181">
    <property type="entry name" value="PAN3"/>
    <property type="match status" value="1"/>
</dbReference>
<sequence length="638" mass="71000">MEYFRPQSASSAVRIVDPSTQNDRHSKNGPKDSVQRQCRNVMIYGSCKFQDKGCTFYHPPAPDTSQAEEALSASVNVNAPVFVPKSSADTSSPTLASLTPSTPPPDAGYTYSENGTAEVADQMQATHIYDDNYAAQFDQGYYAAQSVYTRAPLDICVLKLDYHLYSGPLPSSFSPASTDIHFMPSSASIRETLQTRSELIRSVNPSATQLPEELQGYHSLSPLENVTVTAERRKFGNWYSTVYKAISSTDGGAYALRRIENYRMTQQSAFAPIEAWSKIRHPNIVSVCEAFTTRAFNDNSLVVAYTYHPNAQTLFDVHLKPKNSHTSHHHQHQHWYAPGRGTGRGPSRNAQSNTLPERTIWSYVVQIASAIRKAHEAGQAVRTIEPSKILVTGRNRLRIGSCGLVDVLMHEMNQDMAVLQQEDFIRFGGLILVLCCSNVAASAPMNLQKSFDLVERSYGADLKNLVVFLLGKASVQKLRQLFDLLSSRIATEMDDALDAVDRLEGELMSELENARLVRLMAKFGFINERPEFARDARWSETGDRYIIKLFRDYVFHQVDEYGSPVVSLSHVLTTLNKARLLGPLLDAGTDEKIMLVARDEQSCLVVSYKEIKACMESAFSELAGSQQTKAKELYRGGG</sequence>
<feature type="compositionally biased region" description="Low complexity" evidence="9">
    <location>
        <begin position="86"/>
        <end position="100"/>
    </location>
</feature>
<comment type="function">
    <text evidence="7">Regulatory subunit of the poly(A)-nuclease (PAN) deadenylation complex, one of two cytoplasmic mRNA deadenylases involved in mRNA turnover. PAN specifically shortens poly(A) tails of RNA and the activity is stimulated by poly(A)-binding protein PAB1. PAN deadenylation is followed by rapid degradation of the shortened mRNA tails by the CCR4-NOT complex. Deadenylated mRNAs are then degraded by two alternative mechanisms, namely exosome-mediated 3'-5' exonucleolytic degradation, or deadenlyation-dependent mRNA decaping and subsequent 5'-3' exonucleolytic degradation by XRN1. May also be involved in post-transcriptional maturation of mRNA poly(A) tails. PAN3 acts as a positive regulator for PAN activity, recruiting the catalytic subunit PAN2 to mRNA via its interaction with RNA and with PAB1.</text>
</comment>
<evidence type="ECO:0000256" key="6">
    <source>
        <dbReference type="ARBA" id="ARBA00023054"/>
    </source>
</evidence>
<dbReference type="VEuPathDB" id="FungiDB:PC9H_011355"/>
<dbReference type="Pfam" id="PF25586">
    <property type="entry name" value="zf-CCCH_PAN3"/>
    <property type="match status" value="1"/>
</dbReference>
<dbReference type="FunFam" id="1.10.287.3700:FF:000001">
    <property type="entry name" value="PAN2-PAN3 deadenylation complex subunit PAN3"/>
    <property type="match status" value="1"/>
</dbReference>
<dbReference type="Pfam" id="PF18101">
    <property type="entry name" value="Pan3_CK"/>
    <property type="match status" value="1"/>
</dbReference>
<keyword evidence="4 7" id="KW-0547">Nucleotide-binding</keyword>
<reference evidence="12" key="1">
    <citation type="submission" date="2019-07" db="EMBL/GenBank/DDBJ databases">
        <authorList>
            <person name="Palmer J.M."/>
        </authorList>
    </citation>
    <scope>NUCLEOTIDE SEQUENCE</scope>
    <source>
        <strain evidence="12">PC9</strain>
    </source>
</reference>
<dbReference type="GO" id="GO:0005524">
    <property type="term" value="F:ATP binding"/>
    <property type="evidence" value="ECO:0007669"/>
    <property type="project" value="UniProtKB-UniRule"/>
</dbReference>
<dbReference type="GO" id="GO:0006397">
    <property type="term" value="P:mRNA processing"/>
    <property type="evidence" value="ECO:0007669"/>
    <property type="project" value="UniProtKB-KW"/>
</dbReference>
<evidence type="ECO:0000256" key="2">
    <source>
        <dbReference type="ARBA" id="ARBA00022490"/>
    </source>
</evidence>
<dbReference type="Gene3D" id="6.10.250.3160">
    <property type="match status" value="1"/>
</dbReference>
<keyword evidence="5 7" id="KW-0067">ATP-binding</keyword>
<dbReference type="GO" id="GO:0031251">
    <property type="term" value="C:PAN complex"/>
    <property type="evidence" value="ECO:0007669"/>
    <property type="project" value="UniProtKB-UniRule"/>
</dbReference>
<dbReference type="PROSITE" id="PS50103">
    <property type="entry name" value="ZF_C3H1"/>
    <property type="match status" value="1"/>
</dbReference>
<feature type="compositionally biased region" description="Basic residues" evidence="9">
    <location>
        <begin position="322"/>
        <end position="333"/>
    </location>
</feature>
<keyword evidence="6 7" id="KW-0175">Coiled coil</keyword>
<dbReference type="AlphaFoldDB" id="A0A8H7DQG7"/>
<dbReference type="GO" id="GO:0000932">
    <property type="term" value="C:P-body"/>
    <property type="evidence" value="ECO:0007669"/>
    <property type="project" value="TreeGrafter"/>
</dbReference>
<evidence type="ECO:0000259" key="11">
    <source>
        <dbReference type="PROSITE" id="PS50103"/>
    </source>
</evidence>
<accession>A0A8H7DQG7</accession>
<keyword evidence="3 7" id="KW-0507">mRNA processing</keyword>
<keyword evidence="8" id="KW-0863">Zinc-finger</keyword>
<dbReference type="PROSITE" id="PS50011">
    <property type="entry name" value="PROTEIN_KINASE_DOM"/>
    <property type="match status" value="1"/>
</dbReference>
<dbReference type="InterPro" id="IPR000571">
    <property type="entry name" value="Znf_CCCH"/>
</dbReference>
<comment type="subcellular location">
    <subcellularLocation>
        <location evidence="1 7">Cytoplasm</location>
    </subcellularLocation>
</comment>
<feature type="region of interest" description="Knob domain" evidence="7">
    <location>
        <begin position="526"/>
        <end position="638"/>
    </location>
</feature>
<organism evidence="12 13">
    <name type="scientific">Pleurotus ostreatus</name>
    <name type="common">Oyster mushroom</name>
    <name type="synonym">White-rot fungus</name>
    <dbReference type="NCBI Taxonomy" id="5322"/>
    <lineage>
        <taxon>Eukaryota</taxon>
        <taxon>Fungi</taxon>
        <taxon>Dikarya</taxon>
        <taxon>Basidiomycota</taxon>
        <taxon>Agaricomycotina</taxon>
        <taxon>Agaricomycetes</taxon>
        <taxon>Agaricomycetidae</taxon>
        <taxon>Agaricales</taxon>
        <taxon>Pleurotineae</taxon>
        <taxon>Pleurotaceae</taxon>
        <taxon>Pleurotus</taxon>
    </lineage>
</organism>
<dbReference type="GO" id="GO:0000289">
    <property type="term" value="P:nuclear-transcribed mRNA poly(A) tail shortening"/>
    <property type="evidence" value="ECO:0007669"/>
    <property type="project" value="UniProtKB-UniRule"/>
</dbReference>
<dbReference type="InterPro" id="IPR041332">
    <property type="entry name" value="Pan3_CK"/>
</dbReference>
<dbReference type="SUPFAM" id="SSF56112">
    <property type="entry name" value="Protein kinase-like (PK-like)"/>
    <property type="match status" value="1"/>
</dbReference>
<feature type="zinc finger region" description="C3H1-type" evidence="8">
    <location>
        <begin position="32"/>
        <end position="61"/>
    </location>
</feature>
<dbReference type="GeneID" id="59381173"/>
<keyword evidence="2 7" id="KW-0963">Cytoplasm</keyword>
<dbReference type="PANTHER" id="PTHR12272">
    <property type="entry name" value="DEADENYLATION COMPLEX SUBUNIT PAN3"/>
    <property type="match status" value="1"/>
</dbReference>
<evidence type="ECO:0000256" key="3">
    <source>
        <dbReference type="ARBA" id="ARBA00022664"/>
    </source>
</evidence>
<dbReference type="EMBL" id="JACETU010000009">
    <property type="protein sequence ID" value="KAF7420837.1"/>
    <property type="molecule type" value="Genomic_DNA"/>
</dbReference>
<proteinExistence type="inferred from homology"/>
<dbReference type="Gene3D" id="1.10.287.3700">
    <property type="match status" value="1"/>
</dbReference>
<dbReference type="Gene3D" id="1.10.510.10">
    <property type="entry name" value="Transferase(Phosphotransferase) domain 1"/>
    <property type="match status" value="1"/>
</dbReference>
<comment type="domain">
    <text evidence="7">The pseudokinase domain, the coiled-coil (CC), and C-terminal knob domain (CK) form a structural unit (PKC) that forms an extensive high-affinity interaction surface for PAN2.</text>
</comment>
<feature type="domain" description="C3H1-type" evidence="11">
    <location>
        <begin position="32"/>
        <end position="61"/>
    </location>
</feature>
<feature type="region of interest" description="Disordered" evidence="9">
    <location>
        <begin position="322"/>
        <end position="353"/>
    </location>
</feature>
<dbReference type="InterPro" id="IPR011009">
    <property type="entry name" value="Kinase-like_dom_sf"/>
</dbReference>